<protein>
    <submittedName>
        <fullName evidence="2">Uncharacterized protein</fullName>
    </submittedName>
</protein>
<keyword evidence="3" id="KW-1185">Reference proteome</keyword>
<feature type="region of interest" description="Disordered" evidence="1">
    <location>
        <begin position="1"/>
        <end position="102"/>
    </location>
</feature>
<accession>A0A5N5D7S3</accession>
<feature type="compositionally biased region" description="Basic and acidic residues" evidence="1">
    <location>
        <begin position="23"/>
        <end position="42"/>
    </location>
</feature>
<gene>
    <name evidence="2" type="ORF">DBV05_g7656</name>
</gene>
<dbReference type="OrthoDB" id="10434833at2759"/>
<dbReference type="EMBL" id="VCHE01000054">
    <property type="protein sequence ID" value="KAB2573667.1"/>
    <property type="molecule type" value="Genomic_DNA"/>
</dbReference>
<proteinExistence type="predicted"/>
<dbReference type="AlphaFoldDB" id="A0A5N5D7S3"/>
<sequence>MTTEPSDGMRDFCPEDPEIQFAQRRDQERDSSQYGRFDKELSDSTNFMEITVHRPSHDPLPGSVEVRSPTNQPVLGDLTDTEAPDKDTEAGLPSKLPEESRAERLDAMPLDFSSRSRATTVSVRELEADISPTDTDHGHFCAMIECMAPEVEEILRQCAKNSRHKLSPSTLEVPKEVAHRASPDQTIEFDAVVWSREQYEDDHYQDPMQNYGSMTYGLPESSSDGLLVVGAGVQILEDSIGSAYGVPVTKASVEVARRDSGIKFTLTCVEDGYEDAEVLFDDDFLYEEEMMDPDYFRKKDGCTKPISRPALIRISTY</sequence>
<organism evidence="2 3">
    <name type="scientific">Lasiodiplodia theobromae</name>
    <dbReference type="NCBI Taxonomy" id="45133"/>
    <lineage>
        <taxon>Eukaryota</taxon>
        <taxon>Fungi</taxon>
        <taxon>Dikarya</taxon>
        <taxon>Ascomycota</taxon>
        <taxon>Pezizomycotina</taxon>
        <taxon>Dothideomycetes</taxon>
        <taxon>Dothideomycetes incertae sedis</taxon>
        <taxon>Botryosphaeriales</taxon>
        <taxon>Botryosphaeriaceae</taxon>
        <taxon>Lasiodiplodia</taxon>
    </lineage>
</organism>
<name>A0A5N5D7S3_9PEZI</name>
<evidence type="ECO:0000313" key="3">
    <source>
        <dbReference type="Proteomes" id="UP000325902"/>
    </source>
</evidence>
<evidence type="ECO:0000256" key="1">
    <source>
        <dbReference type="SAM" id="MobiDB-lite"/>
    </source>
</evidence>
<reference evidence="2 3" key="1">
    <citation type="journal article" date="2019" name="Sci. Rep.">
        <title>A multi-omics analysis of the grapevine pathogen Lasiodiplodia theobromae reveals that temperature affects the expression of virulence- and pathogenicity-related genes.</title>
        <authorList>
            <person name="Felix C."/>
            <person name="Meneses R."/>
            <person name="Goncalves M.F.M."/>
            <person name="Tilleman L."/>
            <person name="Duarte A.S."/>
            <person name="Jorrin-Novo J.V."/>
            <person name="Van de Peer Y."/>
            <person name="Deforce D."/>
            <person name="Van Nieuwerburgh F."/>
            <person name="Esteves A.C."/>
            <person name="Alves A."/>
        </authorList>
    </citation>
    <scope>NUCLEOTIDE SEQUENCE [LARGE SCALE GENOMIC DNA]</scope>
    <source>
        <strain evidence="2 3">LA-SOL3</strain>
    </source>
</reference>
<comment type="caution">
    <text evidence="2">The sequence shown here is derived from an EMBL/GenBank/DDBJ whole genome shotgun (WGS) entry which is preliminary data.</text>
</comment>
<evidence type="ECO:0000313" key="2">
    <source>
        <dbReference type="EMBL" id="KAB2573667.1"/>
    </source>
</evidence>
<dbReference type="Proteomes" id="UP000325902">
    <property type="component" value="Unassembled WGS sequence"/>
</dbReference>